<accession>A0ABS7WUE8</accession>
<dbReference type="CDD" id="cd06561">
    <property type="entry name" value="AlkD_like"/>
    <property type="match status" value="1"/>
</dbReference>
<dbReference type="Proteomes" id="UP000786183">
    <property type="component" value="Unassembled WGS sequence"/>
</dbReference>
<gene>
    <name evidence="1" type="ORF">AVCANL283_07570</name>
</gene>
<evidence type="ECO:0000313" key="1">
    <source>
        <dbReference type="EMBL" id="MBZ7987952.1"/>
    </source>
</evidence>
<protein>
    <submittedName>
        <fullName evidence="1">DNA alkylation repair protein</fullName>
    </submittedName>
</protein>
<dbReference type="EMBL" id="JACGBB010000020">
    <property type="protein sequence ID" value="MBZ7987952.1"/>
    <property type="molecule type" value="Genomic_DNA"/>
</dbReference>
<sequence length="215" mass="26154">MKKELSKFIDLKYKDFHKKLVFTKYEFLGVRSQHLKDYAKKLQKDNKFNEFFNNFLKNDKFYEYLQIIAYGINLEKDFNKALKYCDYYLDYVDNWANCDSLAPQSFKKNDILSWASKELKSNKTYRIRFAILCFMRFINIDDGLKLVFSVTSDEYYVNMAKAWYFQVMFAKDYEKTFAFLKENKLEEKCLKLCIQKCRDSLRISKENKERLRLLK</sequence>
<proteinExistence type="predicted"/>
<dbReference type="InterPro" id="IPR014825">
    <property type="entry name" value="DNA_alkylation"/>
</dbReference>
<comment type="caution">
    <text evidence="1">The sequence shown here is derived from an EMBL/GenBank/DDBJ whole genome shotgun (WGS) entry which is preliminary data.</text>
</comment>
<evidence type="ECO:0000313" key="2">
    <source>
        <dbReference type="Proteomes" id="UP000786183"/>
    </source>
</evidence>
<dbReference type="RefSeq" id="WP_224325516.1">
    <property type="nucleotide sequence ID" value="NZ_JACGBB010000020.1"/>
</dbReference>
<dbReference type="Pfam" id="PF08713">
    <property type="entry name" value="DNA_alkylation"/>
    <property type="match status" value="1"/>
</dbReference>
<name>A0ABS7WUE8_9BACT</name>
<dbReference type="PANTHER" id="PTHR34070">
    <property type="entry name" value="ARMADILLO-TYPE FOLD"/>
    <property type="match status" value="1"/>
</dbReference>
<reference evidence="1 2" key="1">
    <citation type="submission" date="2020-07" db="EMBL/GenBank/DDBJ databases">
        <title>Transfer of Campylobacter canadensis to the novel genus Avispirillum gen. nov., that also includes two novel species recovered from migratory waterfowl: Avispirillum anseris sp. nov. and Avispirillum brantae sp. nov.</title>
        <authorList>
            <person name="Miller W.G."/>
            <person name="Chapman M.H."/>
            <person name="Yee E."/>
            <person name="Inglis G.D."/>
        </authorList>
    </citation>
    <scope>NUCLEOTIDE SEQUENCE [LARGE SCALE GENOMIC DNA]</scope>
    <source>
        <strain evidence="1 2">L283</strain>
    </source>
</reference>
<dbReference type="Gene3D" id="1.25.10.90">
    <property type="match status" value="1"/>
</dbReference>
<keyword evidence="2" id="KW-1185">Reference proteome</keyword>
<dbReference type="SUPFAM" id="SSF48371">
    <property type="entry name" value="ARM repeat"/>
    <property type="match status" value="1"/>
</dbReference>
<dbReference type="InterPro" id="IPR016024">
    <property type="entry name" value="ARM-type_fold"/>
</dbReference>
<organism evidence="1 2">
    <name type="scientific">Campylobacter canadensis</name>
    <dbReference type="NCBI Taxonomy" id="449520"/>
    <lineage>
        <taxon>Bacteria</taxon>
        <taxon>Pseudomonadati</taxon>
        <taxon>Campylobacterota</taxon>
        <taxon>Epsilonproteobacteria</taxon>
        <taxon>Campylobacterales</taxon>
        <taxon>Campylobacteraceae</taxon>
        <taxon>Campylobacter</taxon>
    </lineage>
</organism>
<dbReference type="PANTHER" id="PTHR34070:SF1">
    <property type="entry name" value="DNA ALKYLATION REPAIR PROTEIN"/>
    <property type="match status" value="1"/>
</dbReference>